<protein>
    <submittedName>
        <fullName evidence="1">Uncharacterized protein</fullName>
    </submittedName>
</protein>
<name>A0A5K7WS09_9BACL</name>
<dbReference type="EMBL" id="AP021853">
    <property type="protein sequence ID" value="BBN97461.1"/>
    <property type="molecule type" value="Genomic_DNA"/>
</dbReference>
<sequence length="63" mass="7324">MAEARDPFEETHRWSNKACLGYAILAADRIGLTEEQEHELLGTLQYVMDMNTIEKAEQTYLDY</sequence>
<accession>A0A5K7WS09</accession>
<proteinExistence type="predicted"/>
<dbReference type="AlphaFoldDB" id="A0A5K7WS09"/>
<evidence type="ECO:0000313" key="1">
    <source>
        <dbReference type="EMBL" id="BBN97461.1"/>
    </source>
</evidence>
<gene>
    <name evidence="1" type="ORF">St703_01660</name>
</gene>
<dbReference type="RefSeq" id="WP_152080047.1">
    <property type="nucleotide sequence ID" value="NZ_AP021853.1"/>
</dbReference>
<reference evidence="1 2" key="1">
    <citation type="submission" date="2019-09" db="EMBL/GenBank/DDBJ databases">
        <title>Complete genome sequence of Sporolactobacillus terrae 70-3.</title>
        <authorList>
            <person name="Tanaka N."/>
            <person name="Shiwa Y."/>
            <person name="Fujita N."/>
            <person name="Tanasupawat S."/>
        </authorList>
    </citation>
    <scope>NUCLEOTIDE SEQUENCE [LARGE SCALE GENOMIC DNA]</scope>
    <source>
        <strain evidence="1 2">70-3</strain>
    </source>
</reference>
<evidence type="ECO:0000313" key="2">
    <source>
        <dbReference type="Proteomes" id="UP000326951"/>
    </source>
</evidence>
<organism evidence="1 2">
    <name type="scientific">Sporolactobacillus terrae</name>
    <dbReference type="NCBI Taxonomy" id="269673"/>
    <lineage>
        <taxon>Bacteria</taxon>
        <taxon>Bacillati</taxon>
        <taxon>Bacillota</taxon>
        <taxon>Bacilli</taxon>
        <taxon>Bacillales</taxon>
        <taxon>Sporolactobacillaceae</taxon>
        <taxon>Sporolactobacillus</taxon>
    </lineage>
</organism>
<dbReference type="Proteomes" id="UP000326951">
    <property type="component" value="Chromosome"/>
</dbReference>